<dbReference type="Pfam" id="PF00528">
    <property type="entry name" value="BPD_transp_1"/>
    <property type="match status" value="1"/>
</dbReference>
<dbReference type="CDD" id="cd06261">
    <property type="entry name" value="TM_PBP2"/>
    <property type="match status" value="1"/>
</dbReference>
<evidence type="ECO:0000256" key="3">
    <source>
        <dbReference type="ARBA" id="ARBA00022475"/>
    </source>
</evidence>
<accession>A0A2R3P6Z3</accession>
<keyword evidence="2 10" id="KW-0813">Transport</keyword>
<proteinExistence type="inferred from homology"/>
<dbReference type="PANTHER" id="PTHR43386">
    <property type="entry name" value="OLIGOPEPTIDE TRANSPORT SYSTEM PERMEASE PROTEIN APPC"/>
    <property type="match status" value="1"/>
</dbReference>
<feature type="transmembrane region" description="Helical" evidence="10">
    <location>
        <begin position="148"/>
        <end position="167"/>
    </location>
</feature>
<feature type="transmembrane region" description="Helical" evidence="10">
    <location>
        <begin position="114"/>
        <end position="136"/>
    </location>
</feature>
<evidence type="ECO:0000256" key="5">
    <source>
        <dbReference type="ARBA" id="ARBA00022856"/>
    </source>
</evidence>
<dbReference type="GO" id="GO:0055085">
    <property type="term" value="P:transmembrane transport"/>
    <property type="evidence" value="ECO:0007669"/>
    <property type="project" value="InterPro"/>
</dbReference>
<dbReference type="GO" id="GO:0015031">
    <property type="term" value="P:protein transport"/>
    <property type="evidence" value="ECO:0007669"/>
    <property type="project" value="UniProtKB-KW"/>
</dbReference>
<evidence type="ECO:0000313" key="12">
    <source>
        <dbReference type="EMBL" id="AVN64231.1"/>
    </source>
</evidence>
<evidence type="ECO:0000256" key="2">
    <source>
        <dbReference type="ARBA" id="ARBA00022448"/>
    </source>
</evidence>
<keyword evidence="5" id="KW-0571">Peptide transport</keyword>
<dbReference type="GO" id="GO:0005886">
    <property type="term" value="C:plasma membrane"/>
    <property type="evidence" value="ECO:0007669"/>
    <property type="project" value="UniProtKB-SubCell"/>
</dbReference>
<feature type="transmembrane region" description="Helical" evidence="10">
    <location>
        <begin position="51"/>
        <end position="71"/>
    </location>
</feature>
<dbReference type="Gene3D" id="1.10.3720.10">
    <property type="entry name" value="MetI-like"/>
    <property type="match status" value="1"/>
</dbReference>
<keyword evidence="8 10" id="KW-0472">Membrane</keyword>
<dbReference type="PANTHER" id="PTHR43386:SF24">
    <property type="entry name" value="OLIGOPEPTIDE TRANSPORT SYSTEM PERMEASE PROTEIN AMID"/>
    <property type="match status" value="1"/>
</dbReference>
<evidence type="ECO:0000256" key="1">
    <source>
        <dbReference type="ARBA" id="ARBA00004651"/>
    </source>
</evidence>
<evidence type="ECO:0000256" key="4">
    <source>
        <dbReference type="ARBA" id="ARBA00022692"/>
    </source>
</evidence>
<dbReference type="InterPro" id="IPR054864">
    <property type="entry name" value="OppC_permease"/>
</dbReference>
<evidence type="ECO:0000256" key="9">
    <source>
        <dbReference type="ARBA" id="ARBA00024202"/>
    </source>
</evidence>
<dbReference type="InterPro" id="IPR050366">
    <property type="entry name" value="BP-dependent_transpt_permease"/>
</dbReference>
<reference evidence="12 13" key="1">
    <citation type="submission" date="2017-07" db="EMBL/GenBank/DDBJ databases">
        <title>Comparative genomic analysis of Mesoplasma florum.</title>
        <authorList>
            <person name="Baby V."/>
            <person name="Lachance J.-C."/>
            <person name="Gagnon J."/>
            <person name="Lucier J.-F."/>
            <person name="Matteau D."/>
            <person name="Knight T.F."/>
            <person name="Rodrigue S."/>
        </authorList>
    </citation>
    <scope>NUCLEOTIDE SEQUENCE [LARGE SCALE GENOMIC DNA]</scope>
    <source>
        <strain evidence="12 13">CnuA-2</strain>
    </source>
</reference>
<dbReference type="NCBIfam" id="NF043080">
    <property type="entry name" value="MMSYN1_0166"/>
    <property type="match status" value="1"/>
</dbReference>
<evidence type="ECO:0000313" key="13">
    <source>
        <dbReference type="Proteomes" id="UP000239216"/>
    </source>
</evidence>
<evidence type="ECO:0000256" key="10">
    <source>
        <dbReference type="RuleBase" id="RU363032"/>
    </source>
</evidence>
<keyword evidence="3" id="KW-1003">Cell membrane</keyword>
<dbReference type="InterPro" id="IPR035906">
    <property type="entry name" value="MetI-like_sf"/>
</dbReference>
<feature type="transmembrane region" description="Helical" evidence="10">
    <location>
        <begin position="287"/>
        <end position="309"/>
    </location>
</feature>
<dbReference type="InterPro" id="IPR000515">
    <property type="entry name" value="MetI-like"/>
</dbReference>
<evidence type="ECO:0000256" key="7">
    <source>
        <dbReference type="ARBA" id="ARBA00022989"/>
    </source>
</evidence>
<dbReference type="SUPFAM" id="SSF161098">
    <property type="entry name" value="MetI-like"/>
    <property type="match status" value="1"/>
</dbReference>
<evidence type="ECO:0000259" key="11">
    <source>
        <dbReference type="PROSITE" id="PS50928"/>
    </source>
</evidence>
<dbReference type="AlphaFoldDB" id="A0A2R3P6Z3"/>
<sequence length="318" mass="35254">MENLSILEKYEIDKSLFEVVGANNEEAEHIYSKPYKYWNTVFKKAFTNPTFLISFILIVAFLIMSFTIAVGEPAVIPGSPPKTPEAPSLEHWFGTGKTGEDMWNKVWIGSRTTILFAAAIFVIQVTIGIIIGAIWGYYSKYDLFFIELTRFISLIPALILWLVIIFIAGNKTIGVVMFAISITSWIGLASLVRTQIVLTKNTEYNVASQILGSKGPKIIRKNIMPKILPIIIQTCAFAIPEAIAIDSSLAYLGFGFISPDDRTKASLGSILNEVLSDSSWQINPHLLIVPLVFVGGVSLLFYLMGKVLADSLDPKTHR</sequence>
<gene>
    <name evidence="12" type="ORF">CG003_00920</name>
</gene>
<keyword evidence="6" id="KW-0653">Protein transport</keyword>
<evidence type="ECO:0000256" key="6">
    <source>
        <dbReference type="ARBA" id="ARBA00022927"/>
    </source>
</evidence>
<comment type="subcellular location">
    <subcellularLocation>
        <location evidence="1 10">Cell membrane</location>
        <topology evidence="1 10">Multi-pass membrane protein</topology>
    </subcellularLocation>
</comment>
<dbReference type="EMBL" id="CP022513">
    <property type="protein sequence ID" value="AVN64231.1"/>
    <property type="molecule type" value="Genomic_DNA"/>
</dbReference>
<comment type="similarity">
    <text evidence="9">Belongs to the binding-protein-dependent transport system permease family. OppBC subfamily.</text>
</comment>
<dbReference type="GO" id="GO:0015833">
    <property type="term" value="P:peptide transport"/>
    <property type="evidence" value="ECO:0007669"/>
    <property type="project" value="UniProtKB-KW"/>
</dbReference>
<organism evidence="12 13">
    <name type="scientific">Mesoplasma florum</name>
    <name type="common">Acholeplasma florum</name>
    <dbReference type="NCBI Taxonomy" id="2151"/>
    <lineage>
        <taxon>Bacteria</taxon>
        <taxon>Bacillati</taxon>
        <taxon>Mycoplasmatota</taxon>
        <taxon>Mollicutes</taxon>
        <taxon>Entomoplasmatales</taxon>
        <taxon>Entomoplasmataceae</taxon>
        <taxon>Mesoplasma</taxon>
    </lineage>
</organism>
<feature type="domain" description="ABC transmembrane type-1" evidence="11">
    <location>
        <begin position="110"/>
        <end position="305"/>
    </location>
</feature>
<evidence type="ECO:0000256" key="8">
    <source>
        <dbReference type="ARBA" id="ARBA00023136"/>
    </source>
</evidence>
<keyword evidence="7 10" id="KW-1133">Transmembrane helix</keyword>
<feature type="transmembrane region" description="Helical" evidence="10">
    <location>
        <begin position="227"/>
        <end position="245"/>
    </location>
</feature>
<keyword evidence="4 10" id="KW-0812">Transmembrane</keyword>
<name>A0A2R3P6Z3_MESFO</name>
<dbReference type="PROSITE" id="PS50928">
    <property type="entry name" value="ABC_TM1"/>
    <property type="match status" value="1"/>
</dbReference>
<protein>
    <submittedName>
        <fullName evidence="12">ABC transporter permease</fullName>
    </submittedName>
</protein>
<feature type="transmembrane region" description="Helical" evidence="10">
    <location>
        <begin position="173"/>
        <end position="192"/>
    </location>
</feature>
<dbReference type="Proteomes" id="UP000239216">
    <property type="component" value="Chromosome"/>
</dbReference>
<dbReference type="RefSeq" id="WP_029511954.1">
    <property type="nucleotide sequence ID" value="NZ_CP022513.1"/>
</dbReference>